<feature type="non-terminal residue" evidence="1">
    <location>
        <position position="1"/>
    </location>
</feature>
<dbReference type="EMBL" id="LAVV01000665">
    <property type="protein sequence ID" value="KNZ64169.1"/>
    <property type="molecule type" value="Genomic_DNA"/>
</dbReference>
<reference evidence="1 2" key="1">
    <citation type="submission" date="2015-08" db="EMBL/GenBank/DDBJ databases">
        <title>Next Generation Sequencing and Analysis of the Genome of Puccinia sorghi L Schw, the Causal Agent of Maize Common Rust.</title>
        <authorList>
            <person name="Rochi L."/>
            <person name="Burguener G."/>
            <person name="Darino M."/>
            <person name="Turjanski A."/>
            <person name="Kreff E."/>
            <person name="Dieguez M.J."/>
            <person name="Sacco F."/>
        </authorList>
    </citation>
    <scope>NUCLEOTIDE SEQUENCE [LARGE SCALE GENOMIC DNA]</scope>
    <source>
        <strain evidence="1 2">RO10H11247</strain>
    </source>
</reference>
<dbReference type="AlphaFoldDB" id="A0A0L6VTY0"/>
<evidence type="ECO:0000313" key="1">
    <source>
        <dbReference type="EMBL" id="KNZ64169.1"/>
    </source>
</evidence>
<proteinExistence type="predicted"/>
<gene>
    <name evidence="1" type="ORF">VP01_1059g4</name>
</gene>
<keyword evidence="2" id="KW-1185">Reference proteome</keyword>
<protein>
    <submittedName>
        <fullName evidence="1">Uncharacterized protein</fullName>
    </submittedName>
</protein>
<name>A0A0L6VTY0_9BASI</name>
<evidence type="ECO:0000313" key="2">
    <source>
        <dbReference type="Proteomes" id="UP000037035"/>
    </source>
</evidence>
<sequence length="67" mass="7342">GLRVSKDSNNADTLVGYTDADWASCPESRRSVSGNFVLFNRNVIPWKSNTRTIFGTCMASAIAEVFP</sequence>
<dbReference type="OrthoDB" id="412581at2759"/>
<dbReference type="Proteomes" id="UP000037035">
    <property type="component" value="Unassembled WGS sequence"/>
</dbReference>
<comment type="caution">
    <text evidence="1">The sequence shown here is derived from an EMBL/GenBank/DDBJ whole genome shotgun (WGS) entry which is preliminary data.</text>
</comment>
<organism evidence="1 2">
    <name type="scientific">Puccinia sorghi</name>
    <dbReference type="NCBI Taxonomy" id="27349"/>
    <lineage>
        <taxon>Eukaryota</taxon>
        <taxon>Fungi</taxon>
        <taxon>Dikarya</taxon>
        <taxon>Basidiomycota</taxon>
        <taxon>Pucciniomycotina</taxon>
        <taxon>Pucciniomycetes</taxon>
        <taxon>Pucciniales</taxon>
        <taxon>Pucciniaceae</taxon>
        <taxon>Puccinia</taxon>
    </lineage>
</organism>
<accession>A0A0L6VTY0</accession>
<dbReference type="VEuPathDB" id="FungiDB:VP01_1059g4"/>